<sequence>MPNHPAMHPERLTLKTVAALAGVSTATADRVLNQRPGVRPITVQKVRQAAQALGYLPDALANAAPQSAPWKLAFVLPQGQNPYLRMLGDTIGFSESHQAPFNVKCQVEYVESFNPEALAATLLRLGKRVQGIAFMAIEHPAVREAVQQLADRGVPTLTVISDLDNSARIAYVGLDNRAAGRTAAYLLARFIGSQRRDAQIALIAGSRSYLAHEEREGGFLQLHAEQFPDMQILGLRESYDDASRNYQQTKELLQRHPHIAGIYNIGGSSDGVGRALQEAGREHQVALIGHGLTPDTRALLINGTMDAVITQSHLGIIMSCIRMFSNLRDQLDTMTAVDIVRSQIIFRENLP</sequence>
<dbReference type="PANTHER" id="PTHR30146">
    <property type="entry name" value="LACI-RELATED TRANSCRIPTIONAL REPRESSOR"/>
    <property type="match status" value="1"/>
</dbReference>
<evidence type="ECO:0000256" key="1">
    <source>
        <dbReference type="ARBA" id="ARBA00023015"/>
    </source>
</evidence>
<dbReference type="EMBL" id="CP058554">
    <property type="protein sequence ID" value="QMV74754.1"/>
    <property type="molecule type" value="Genomic_DNA"/>
</dbReference>
<proteinExistence type="predicted"/>
<dbReference type="AlphaFoldDB" id="A0A7G5EL79"/>
<feature type="domain" description="HTH lacI-type" evidence="4">
    <location>
        <begin position="12"/>
        <end position="66"/>
    </location>
</feature>
<dbReference type="InterPro" id="IPR000843">
    <property type="entry name" value="HTH_LacI"/>
</dbReference>
<dbReference type="SUPFAM" id="SSF47413">
    <property type="entry name" value="lambda repressor-like DNA-binding domains"/>
    <property type="match status" value="1"/>
</dbReference>
<dbReference type="Proteomes" id="UP000515240">
    <property type="component" value="Chromosome"/>
</dbReference>
<evidence type="ECO:0000259" key="4">
    <source>
        <dbReference type="PROSITE" id="PS50932"/>
    </source>
</evidence>
<gene>
    <name evidence="5" type="ORF">HS961_18985</name>
</gene>
<dbReference type="PROSITE" id="PS50932">
    <property type="entry name" value="HTH_LACI_2"/>
    <property type="match status" value="1"/>
</dbReference>
<dbReference type="Gene3D" id="3.40.50.2300">
    <property type="match status" value="2"/>
</dbReference>
<evidence type="ECO:0000256" key="2">
    <source>
        <dbReference type="ARBA" id="ARBA00023125"/>
    </source>
</evidence>
<accession>A0A7G5EL79</accession>
<dbReference type="Gene3D" id="1.10.260.40">
    <property type="entry name" value="lambda repressor-like DNA-binding domains"/>
    <property type="match status" value="1"/>
</dbReference>
<organism evidence="5 6">
    <name type="scientific">Comamonas piscis</name>
    <dbReference type="NCBI Taxonomy" id="1562974"/>
    <lineage>
        <taxon>Bacteria</taxon>
        <taxon>Pseudomonadati</taxon>
        <taxon>Pseudomonadota</taxon>
        <taxon>Betaproteobacteria</taxon>
        <taxon>Burkholderiales</taxon>
        <taxon>Comamonadaceae</taxon>
        <taxon>Comamonas</taxon>
    </lineage>
</organism>
<dbReference type="GO" id="GO:0000976">
    <property type="term" value="F:transcription cis-regulatory region binding"/>
    <property type="evidence" value="ECO:0007669"/>
    <property type="project" value="TreeGrafter"/>
</dbReference>
<dbReference type="GO" id="GO:0003700">
    <property type="term" value="F:DNA-binding transcription factor activity"/>
    <property type="evidence" value="ECO:0007669"/>
    <property type="project" value="TreeGrafter"/>
</dbReference>
<dbReference type="RefSeq" id="WP_182324671.1">
    <property type="nucleotide sequence ID" value="NZ_CP058554.1"/>
</dbReference>
<keyword evidence="3" id="KW-0804">Transcription</keyword>
<keyword evidence="1" id="KW-0805">Transcription regulation</keyword>
<dbReference type="InterPro" id="IPR025997">
    <property type="entry name" value="SBP_2_dom"/>
</dbReference>
<evidence type="ECO:0000313" key="6">
    <source>
        <dbReference type="Proteomes" id="UP000515240"/>
    </source>
</evidence>
<evidence type="ECO:0000256" key="3">
    <source>
        <dbReference type="ARBA" id="ARBA00023163"/>
    </source>
</evidence>
<dbReference type="Pfam" id="PF00356">
    <property type="entry name" value="LacI"/>
    <property type="match status" value="1"/>
</dbReference>
<dbReference type="KEGG" id="cpis:HS961_18985"/>
<evidence type="ECO:0000313" key="5">
    <source>
        <dbReference type="EMBL" id="QMV74754.1"/>
    </source>
</evidence>
<keyword evidence="2 5" id="KW-0238">DNA-binding</keyword>
<dbReference type="Pfam" id="PF13407">
    <property type="entry name" value="Peripla_BP_4"/>
    <property type="match status" value="1"/>
</dbReference>
<reference evidence="5 6" key="1">
    <citation type="journal article" date="2020" name="G3 (Bethesda)">
        <title>CeMbio - The Caenorhabditis elegans Microbiome Resource.</title>
        <authorList>
            <person name="Dirksen P."/>
            <person name="Assie A."/>
            <person name="Zimmermann J."/>
            <person name="Zhang F."/>
            <person name="Tietje A.M."/>
            <person name="Marsh S.A."/>
            <person name="Felix M.A."/>
            <person name="Shapira M."/>
            <person name="Kaleta C."/>
            <person name="Schulenburg H."/>
            <person name="Samuel B."/>
        </authorList>
    </citation>
    <scope>NUCLEOTIDE SEQUENCE [LARGE SCALE GENOMIC DNA]</scope>
    <source>
        <strain evidence="5 6">BIGb0172</strain>
    </source>
</reference>
<dbReference type="InterPro" id="IPR028082">
    <property type="entry name" value="Peripla_BP_I"/>
</dbReference>
<keyword evidence="6" id="KW-1185">Reference proteome</keyword>
<dbReference type="CDD" id="cd06307">
    <property type="entry name" value="PBP1_sugar_binding"/>
    <property type="match status" value="1"/>
</dbReference>
<dbReference type="SUPFAM" id="SSF53822">
    <property type="entry name" value="Periplasmic binding protein-like I"/>
    <property type="match status" value="1"/>
</dbReference>
<name>A0A7G5EL79_9BURK</name>
<dbReference type="CDD" id="cd01392">
    <property type="entry name" value="HTH_LacI"/>
    <property type="match status" value="1"/>
</dbReference>
<dbReference type="SMART" id="SM00354">
    <property type="entry name" value="HTH_LACI"/>
    <property type="match status" value="1"/>
</dbReference>
<dbReference type="PANTHER" id="PTHR30146:SF152">
    <property type="entry name" value="TRANSCRIPTIONAL REGULATORY PROTEIN"/>
    <property type="match status" value="1"/>
</dbReference>
<protein>
    <submittedName>
        <fullName evidence="5">LacI family DNA-binding transcriptional regulator</fullName>
    </submittedName>
</protein>
<dbReference type="InterPro" id="IPR010982">
    <property type="entry name" value="Lambda_DNA-bd_dom_sf"/>
</dbReference>